<protein>
    <recommendedName>
        <fullName evidence="4">Cobyric acid synthase</fullName>
    </recommendedName>
</protein>
<dbReference type="RefSeq" id="WP_054877145.1">
    <property type="nucleotide sequence ID" value="NZ_LKET01000068.1"/>
</dbReference>
<comment type="function">
    <text evidence="4">Catalyzes amidations at positions B, D, E, and G on adenosylcobyrinic A,C-diamide. NH(2) groups are provided by glutamine, and one molecule of ATP is hydrogenolyzed for each amidation.</text>
</comment>
<dbReference type="OrthoDB" id="9808302at2"/>
<accession>A0A0P9ABI9</accession>
<keyword evidence="2 4" id="KW-0169">Cobalamin biosynthesis</keyword>
<evidence type="ECO:0000259" key="5">
    <source>
        <dbReference type="Pfam" id="PF01656"/>
    </source>
</evidence>
<dbReference type="InterPro" id="IPR033949">
    <property type="entry name" value="CobQ_GATase1"/>
</dbReference>
<proteinExistence type="inferred from homology"/>
<feature type="active site" evidence="4">
    <location>
        <position position="411"/>
    </location>
</feature>
<comment type="caution">
    <text evidence="7">The sequence shown here is derived from an EMBL/GenBank/DDBJ whole genome shotgun (WGS) entry which is preliminary data.</text>
</comment>
<dbReference type="CDD" id="cd01750">
    <property type="entry name" value="GATase1_CobQ"/>
    <property type="match status" value="1"/>
</dbReference>
<dbReference type="InterPro" id="IPR029062">
    <property type="entry name" value="Class_I_gatase-like"/>
</dbReference>
<evidence type="ECO:0000313" key="8">
    <source>
        <dbReference type="Proteomes" id="UP000050326"/>
    </source>
</evidence>
<dbReference type="AlphaFoldDB" id="A0A0P9ABI9"/>
<dbReference type="Gene3D" id="3.40.50.300">
    <property type="entry name" value="P-loop containing nucleotide triphosphate hydrolases"/>
    <property type="match status" value="1"/>
</dbReference>
<evidence type="ECO:0000313" key="7">
    <source>
        <dbReference type="EMBL" id="KPU42437.1"/>
    </source>
</evidence>
<dbReference type="GO" id="GO:0003824">
    <property type="term" value="F:catalytic activity"/>
    <property type="evidence" value="ECO:0007669"/>
    <property type="project" value="InterPro"/>
</dbReference>
<dbReference type="PATRIC" id="fig|36849.3.peg.4460"/>
<dbReference type="InterPro" id="IPR027417">
    <property type="entry name" value="P-loop_NTPase"/>
</dbReference>
<dbReference type="PANTHER" id="PTHR21343">
    <property type="entry name" value="DETHIOBIOTIN SYNTHETASE"/>
    <property type="match status" value="1"/>
</dbReference>
<evidence type="ECO:0000256" key="4">
    <source>
        <dbReference type="HAMAP-Rule" id="MF_00028"/>
    </source>
</evidence>
<keyword evidence="3 4" id="KW-0315">Glutamine amidotransferase</keyword>
<dbReference type="EMBL" id="LKET01000068">
    <property type="protein sequence ID" value="KPU42437.1"/>
    <property type="molecule type" value="Genomic_DNA"/>
</dbReference>
<dbReference type="InterPro" id="IPR002586">
    <property type="entry name" value="CobQ/CobB/MinD/ParA_Nub-bd_dom"/>
</dbReference>
<dbReference type="SUPFAM" id="SSF52317">
    <property type="entry name" value="Class I glutamine amidotransferase-like"/>
    <property type="match status" value="1"/>
</dbReference>
<dbReference type="PROSITE" id="PS51273">
    <property type="entry name" value="GATASE_TYPE_1"/>
    <property type="match status" value="1"/>
</dbReference>
<feature type="active site" description="Nucleophile" evidence="4">
    <location>
        <position position="326"/>
    </location>
</feature>
<dbReference type="Pfam" id="PF07685">
    <property type="entry name" value="GATase_3"/>
    <property type="match status" value="1"/>
</dbReference>
<dbReference type="InterPro" id="IPR004459">
    <property type="entry name" value="CobQ_synth"/>
</dbReference>
<dbReference type="Pfam" id="PF01656">
    <property type="entry name" value="CbiA"/>
    <property type="match status" value="1"/>
</dbReference>
<name>A0A0P9ABI9_9CLOT</name>
<dbReference type="CDD" id="cd05389">
    <property type="entry name" value="CobQ_N"/>
    <property type="match status" value="1"/>
</dbReference>
<feature type="domain" description="CobQ/CobB/MinD/ParA nucleotide binding" evidence="5">
    <location>
        <begin position="5"/>
        <end position="226"/>
    </location>
</feature>
<dbReference type="PROSITE" id="PS51274">
    <property type="entry name" value="GATASE_COBBQ"/>
    <property type="match status" value="1"/>
</dbReference>
<feature type="domain" description="CobB/CobQ-like glutamine amidotransferase" evidence="6">
    <location>
        <begin position="247"/>
        <end position="418"/>
    </location>
</feature>
<dbReference type="UniPathway" id="UPA00148"/>
<dbReference type="NCBIfam" id="TIGR00313">
    <property type="entry name" value="cobQ"/>
    <property type="match status" value="1"/>
</dbReference>
<organism evidence="7 8">
    <name type="scientific">Oxobacter pfennigii</name>
    <dbReference type="NCBI Taxonomy" id="36849"/>
    <lineage>
        <taxon>Bacteria</taxon>
        <taxon>Bacillati</taxon>
        <taxon>Bacillota</taxon>
        <taxon>Clostridia</taxon>
        <taxon>Eubacteriales</taxon>
        <taxon>Clostridiaceae</taxon>
        <taxon>Oxobacter</taxon>
    </lineage>
</organism>
<evidence type="ECO:0000256" key="1">
    <source>
        <dbReference type="ARBA" id="ARBA00004953"/>
    </source>
</evidence>
<dbReference type="PANTHER" id="PTHR21343:SF1">
    <property type="entry name" value="COBYRIC ACID SYNTHASE"/>
    <property type="match status" value="1"/>
</dbReference>
<dbReference type="NCBIfam" id="NF001989">
    <property type="entry name" value="PRK00784.1"/>
    <property type="match status" value="1"/>
</dbReference>
<dbReference type="InterPro" id="IPR011698">
    <property type="entry name" value="GATase_3"/>
</dbReference>
<comment type="similarity">
    <text evidence="4">Belongs to the CobB/CobQ family. CobQ subfamily.</text>
</comment>
<evidence type="ECO:0000259" key="6">
    <source>
        <dbReference type="Pfam" id="PF07685"/>
    </source>
</evidence>
<dbReference type="HAMAP" id="MF_00028">
    <property type="entry name" value="CobQ"/>
    <property type="match status" value="1"/>
</dbReference>
<keyword evidence="8" id="KW-1185">Reference proteome</keyword>
<sequence>MALSIMLQGTASNVGKSMLAAALCRIFRQDGYSVAPFKSWNMALNSYITREGLEIGRAQVVQAECAGIEPTVDMQPILIKPMRGTEPQIILHGEVLNLKPGDNWKEIAGKAIKESWDHLSEQYDVIVIEGAGSPSEINIKDGDLANMFVAKLTNSPVLLVGDIDPGGVFASVAGTNLLFDEEERNHFKGVLINKFRGYKSHLEPGLRMLEDIIHKPVVGVIPYTELDIDDEDSLTTRFTAKNSGGVDIAVIRLPHISNFTDFNALGRIPGLSIRYVKNPAELGKPDLLILPGTKNTMGDLLWLREIGLEEPIASLAEEGRNILGVCGGYQMLGERLSDPKGVEIGGEMEGLALLPLNTVFEGAKTRTRVNGTFEGVCYDAYEIHMGVTRASNGNLPSIIYKKGNISGTYLHGLFDGDAAGMLKLLKVNLPELKDLPSYNDYKQSQYDLLADTFRANADMNKIYEIMNSFKSSFDMKITS</sequence>
<dbReference type="GO" id="GO:0009236">
    <property type="term" value="P:cobalamin biosynthetic process"/>
    <property type="evidence" value="ECO:0007669"/>
    <property type="project" value="UniProtKB-UniRule"/>
</dbReference>
<dbReference type="STRING" id="36849.OXPF_42220"/>
<gene>
    <name evidence="7" type="primary">cobQ_3</name>
    <name evidence="4" type="synonym">cobQ</name>
    <name evidence="7" type="ORF">OXPF_42220</name>
</gene>
<dbReference type="Proteomes" id="UP000050326">
    <property type="component" value="Unassembled WGS sequence"/>
</dbReference>
<reference evidence="7 8" key="1">
    <citation type="submission" date="2015-09" db="EMBL/GenBank/DDBJ databases">
        <title>Genome sequence of Oxobacter pfennigii DSM 3222.</title>
        <authorList>
            <person name="Poehlein A."/>
            <person name="Bengelsdorf F.R."/>
            <person name="Schiel-Bengelsdorf B."/>
            <person name="Duerre P."/>
            <person name="Daniel R."/>
        </authorList>
    </citation>
    <scope>NUCLEOTIDE SEQUENCE [LARGE SCALE GENOMIC DNA]</scope>
    <source>
        <strain evidence="7 8">DSM 3222</strain>
    </source>
</reference>
<evidence type="ECO:0000256" key="3">
    <source>
        <dbReference type="ARBA" id="ARBA00022962"/>
    </source>
</evidence>
<dbReference type="GO" id="GO:0015420">
    <property type="term" value="F:ABC-type vitamin B12 transporter activity"/>
    <property type="evidence" value="ECO:0007669"/>
    <property type="project" value="UniProtKB-UniRule"/>
</dbReference>
<comment type="pathway">
    <text evidence="1 4">Cofactor biosynthesis; adenosylcobalamin biosynthesis.</text>
</comment>
<dbReference type="SUPFAM" id="SSF52540">
    <property type="entry name" value="P-loop containing nucleoside triphosphate hydrolases"/>
    <property type="match status" value="1"/>
</dbReference>
<dbReference type="Gene3D" id="3.40.50.880">
    <property type="match status" value="1"/>
</dbReference>
<dbReference type="InterPro" id="IPR047045">
    <property type="entry name" value="CobQ_N"/>
</dbReference>
<evidence type="ECO:0000256" key="2">
    <source>
        <dbReference type="ARBA" id="ARBA00022573"/>
    </source>
</evidence>